<protein>
    <recommendedName>
        <fullName evidence="4">Acyl-ACP thioesterase</fullName>
    </recommendedName>
</protein>
<accession>R7UG90</accession>
<organism evidence="1">
    <name type="scientific">Capitella teleta</name>
    <name type="common">Polychaete worm</name>
    <dbReference type="NCBI Taxonomy" id="283909"/>
    <lineage>
        <taxon>Eukaryota</taxon>
        <taxon>Metazoa</taxon>
        <taxon>Spiralia</taxon>
        <taxon>Lophotrochozoa</taxon>
        <taxon>Annelida</taxon>
        <taxon>Polychaeta</taxon>
        <taxon>Sedentaria</taxon>
        <taxon>Scolecida</taxon>
        <taxon>Capitellidae</taxon>
        <taxon>Capitella</taxon>
    </lineage>
</organism>
<gene>
    <name evidence="1" type="ORF">CAPTEDRAFT_189764</name>
</gene>
<dbReference type="AlphaFoldDB" id="R7UG90"/>
<reference evidence="3" key="1">
    <citation type="submission" date="2012-12" db="EMBL/GenBank/DDBJ databases">
        <authorList>
            <person name="Hellsten U."/>
            <person name="Grimwood J."/>
            <person name="Chapman J.A."/>
            <person name="Shapiro H."/>
            <person name="Aerts A."/>
            <person name="Otillar R.P."/>
            <person name="Terry A.Y."/>
            <person name="Boore J.L."/>
            <person name="Simakov O."/>
            <person name="Marletaz F."/>
            <person name="Cho S.-J."/>
            <person name="Edsinger-Gonzales E."/>
            <person name="Havlak P."/>
            <person name="Kuo D.-H."/>
            <person name="Larsson T."/>
            <person name="Lv J."/>
            <person name="Arendt D."/>
            <person name="Savage R."/>
            <person name="Osoegawa K."/>
            <person name="de Jong P."/>
            <person name="Lindberg D.R."/>
            <person name="Seaver E.C."/>
            <person name="Weisblat D.A."/>
            <person name="Putnam N.H."/>
            <person name="Grigoriev I.V."/>
            <person name="Rokhsar D.S."/>
        </authorList>
    </citation>
    <scope>NUCLEOTIDE SEQUENCE</scope>
    <source>
        <strain evidence="3">I ESC-2004</strain>
    </source>
</reference>
<dbReference type="InterPro" id="IPR029069">
    <property type="entry name" value="HotDog_dom_sf"/>
</dbReference>
<dbReference type="EMBL" id="AMQN01023636">
    <property type="status" value="NOT_ANNOTATED_CDS"/>
    <property type="molecule type" value="Genomic_DNA"/>
</dbReference>
<proteinExistence type="predicted"/>
<dbReference type="SUPFAM" id="SSF54637">
    <property type="entry name" value="Thioesterase/thiol ester dehydrase-isomerase"/>
    <property type="match status" value="1"/>
</dbReference>
<evidence type="ECO:0000313" key="1">
    <source>
        <dbReference type="EMBL" id="ELU05083.1"/>
    </source>
</evidence>
<keyword evidence="3" id="KW-1185">Reference proteome</keyword>
<dbReference type="Gene3D" id="3.10.129.10">
    <property type="entry name" value="Hotdog Thioesterase"/>
    <property type="match status" value="1"/>
</dbReference>
<evidence type="ECO:0008006" key="4">
    <source>
        <dbReference type="Google" id="ProtNLM"/>
    </source>
</evidence>
<reference evidence="2" key="3">
    <citation type="submission" date="2015-06" db="UniProtKB">
        <authorList>
            <consortium name="EnsemblMetazoa"/>
        </authorList>
    </citation>
    <scope>IDENTIFICATION</scope>
</reference>
<dbReference type="EnsemblMetazoa" id="CapteT189764">
    <property type="protein sequence ID" value="CapteP189764"/>
    <property type="gene ID" value="CapteG189764"/>
</dbReference>
<dbReference type="EMBL" id="KB301787">
    <property type="protein sequence ID" value="ELU05083.1"/>
    <property type="molecule type" value="Genomic_DNA"/>
</dbReference>
<dbReference type="PANTHER" id="PTHR34487:SF1">
    <property type="entry name" value="ACYL-ACP THIOESTERASE"/>
    <property type="match status" value="1"/>
</dbReference>
<dbReference type="PANTHER" id="PTHR34487">
    <property type="entry name" value="ACYL-ACP THIOESTERASE"/>
    <property type="match status" value="1"/>
</dbReference>
<dbReference type="HOGENOM" id="CLU_084011_0_0_1"/>
<dbReference type="Proteomes" id="UP000014760">
    <property type="component" value="Unassembled WGS sequence"/>
</dbReference>
<sequence>MDPLNMPIMKVCQETMASEITLPGFGFNDTDAEKRISFFAMAKMGECSQILTNYYSPAAVPFGKLQGHATQAVLYSVVVTFVRVDEVTRRPIPIPDKFVRTVGRKLGTCHVPQMNTMYVPKVCLKVDFIANWGDCDLNRHVNQTSYLKFCQSAAEQLKWSEMLPGCHSSSVRTIQAIHSGETFPGQKLTASVWKEGPKLCFHLFNENAKKTVYQAAFNTLRTSHL</sequence>
<reference evidence="1 3" key="2">
    <citation type="journal article" date="2013" name="Nature">
        <title>Insights into bilaterian evolution from three spiralian genomes.</title>
        <authorList>
            <person name="Simakov O."/>
            <person name="Marletaz F."/>
            <person name="Cho S.J."/>
            <person name="Edsinger-Gonzales E."/>
            <person name="Havlak P."/>
            <person name="Hellsten U."/>
            <person name="Kuo D.H."/>
            <person name="Larsson T."/>
            <person name="Lv J."/>
            <person name="Arendt D."/>
            <person name="Savage R."/>
            <person name="Osoegawa K."/>
            <person name="de Jong P."/>
            <person name="Grimwood J."/>
            <person name="Chapman J.A."/>
            <person name="Shapiro H."/>
            <person name="Aerts A."/>
            <person name="Otillar R.P."/>
            <person name="Terry A.Y."/>
            <person name="Boore J.L."/>
            <person name="Grigoriev I.V."/>
            <person name="Lindberg D.R."/>
            <person name="Seaver E.C."/>
            <person name="Weisblat D.A."/>
            <person name="Putnam N.H."/>
            <person name="Rokhsar D.S."/>
        </authorList>
    </citation>
    <scope>NUCLEOTIDE SEQUENCE</scope>
    <source>
        <strain evidence="1 3">I ESC-2004</strain>
    </source>
</reference>
<evidence type="ECO:0000313" key="2">
    <source>
        <dbReference type="EnsemblMetazoa" id="CapteP189764"/>
    </source>
</evidence>
<evidence type="ECO:0000313" key="3">
    <source>
        <dbReference type="Proteomes" id="UP000014760"/>
    </source>
</evidence>
<name>R7UG90_CAPTE</name>